<evidence type="ECO:0000313" key="2">
    <source>
        <dbReference type="Proteomes" id="UP000001132"/>
    </source>
</evidence>
<dbReference type="EMBL" id="EU100883">
    <property type="protein sequence ID" value="ABU96886.1"/>
    <property type="molecule type" value="Genomic_DNA"/>
</dbReference>
<dbReference type="RefSeq" id="YP_001467906.1">
    <property type="nucleotide sequence ID" value="NC_009803.1"/>
</dbReference>
<dbReference type="CDD" id="cd22784">
    <property type="entry name" value="DPBB_MltA_YuiC-like"/>
    <property type="match status" value="1"/>
</dbReference>
<protein>
    <submittedName>
        <fullName evidence="1">Uncharacterized protein</fullName>
    </submittedName>
</protein>
<dbReference type="KEGG" id="vg:5600426"/>
<sequence>MPHLTDSTPWLTASLTRTRVERRYGTPYHVIAVSRDLAKRIPFGTEVRLVCGDRVIYGLVEDLMHRRWRSRADIWFPSLHQAKTFGVCRGYLEVLKPVRVIKFKRERYGPEARLQR</sequence>
<organism evidence="1 2">
    <name type="scientific">Thermus virus P23-45</name>
    <name type="common">Thermus thermophilus phage P23-45</name>
    <dbReference type="NCBI Taxonomy" id="2914006"/>
    <lineage>
        <taxon>Viruses</taxon>
        <taxon>Duplodnaviria</taxon>
        <taxon>Heunggongvirae</taxon>
        <taxon>Uroviricota</taxon>
        <taxon>Caudoviricetes</taxon>
        <taxon>Oshimavirus</taxon>
        <taxon>Oshimavirus P2345</taxon>
    </lineage>
</organism>
<dbReference type="Proteomes" id="UP000001132">
    <property type="component" value="Segment"/>
</dbReference>
<reference evidence="1 2" key="1">
    <citation type="journal article" date="2008" name="J. Mol. Biol.">
        <title>Genome comparison and proteomic characterization of Thermus thermophilus bacteriophages P23-45 and P74-26: siphoviruses with triplex-forming sequences and the longest known tails.</title>
        <authorList>
            <person name="Minakhin L."/>
            <person name="Goel M."/>
            <person name="Berdygulova Z."/>
            <person name="Ramanculov E."/>
            <person name="Florens L."/>
            <person name="Glazko G."/>
            <person name="Karamychev V.N."/>
            <person name="Slesarev A.I."/>
            <person name="Kozyavkin S.A."/>
            <person name="Khromov I."/>
            <person name="Ackermann H.W."/>
            <person name="Washburn M."/>
            <person name="Mushegian A."/>
            <person name="Severinov K."/>
        </authorList>
    </citation>
    <scope>NUCLEOTIDE SEQUENCE</scope>
</reference>
<name>A7XX81_BP234</name>
<keyword evidence="2" id="KW-1185">Reference proteome</keyword>
<organismHost>
    <name type="scientific">Thermus thermophilus</name>
    <dbReference type="NCBI Taxonomy" id="274"/>
</organismHost>
<proteinExistence type="predicted"/>
<dbReference type="GeneID" id="5600426"/>
<gene>
    <name evidence="1" type="ORF">P23p53</name>
</gene>
<accession>A7XX81</accession>
<evidence type="ECO:0000313" key="1">
    <source>
        <dbReference type="EMBL" id="ABU96886.1"/>
    </source>
</evidence>